<evidence type="ECO:0000313" key="3">
    <source>
        <dbReference type="Proteomes" id="UP000635565"/>
    </source>
</evidence>
<proteinExistence type="predicted"/>
<sequence length="140" mass="16024">MALHAELVRYLDWCPEERCLLHGDFGFSNALTKVDRLSGILDWGLSLYGDPVYDVARMNFWAEAMPAGHIDWLSAFTEYRHTHNLPPFENLSLRLHCYELYHGLWHARYCALTNQPRGIGWALHKAEAAAVALRAATRSL</sequence>
<dbReference type="RefSeq" id="WP_201363215.1">
    <property type="nucleotide sequence ID" value="NZ_BNJJ01000009.1"/>
</dbReference>
<keyword evidence="3" id="KW-1185">Reference proteome</keyword>
<dbReference type="EMBL" id="BNJJ01000009">
    <property type="protein sequence ID" value="GHO85573.1"/>
    <property type="molecule type" value="Genomic_DNA"/>
</dbReference>
<dbReference type="InterPro" id="IPR002575">
    <property type="entry name" value="Aminoglycoside_PTrfase"/>
</dbReference>
<comment type="caution">
    <text evidence="2">The sequence shown here is derived from an EMBL/GenBank/DDBJ whole genome shotgun (WGS) entry which is preliminary data.</text>
</comment>
<name>A0ABQ3VIC8_9CHLR</name>
<dbReference type="SUPFAM" id="SSF56112">
    <property type="entry name" value="Protein kinase-like (PK-like)"/>
    <property type="match status" value="1"/>
</dbReference>
<dbReference type="Gene3D" id="3.90.1200.10">
    <property type="match status" value="1"/>
</dbReference>
<evidence type="ECO:0000313" key="2">
    <source>
        <dbReference type="EMBL" id="GHO85573.1"/>
    </source>
</evidence>
<organism evidence="2 3">
    <name type="scientific">Dictyobacter formicarum</name>
    <dbReference type="NCBI Taxonomy" id="2778368"/>
    <lineage>
        <taxon>Bacteria</taxon>
        <taxon>Bacillati</taxon>
        <taxon>Chloroflexota</taxon>
        <taxon>Ktedonobacteria</taxon>
        <taxon>Ktedonobacterales</taxon>
        <taxon>Dictyobacteraceae</taxon>
        <taxon>Dictyobacter</taxon>
    </lineage>
</organism>
<evidence type="ECO:0000259" key="1">
    <source>
        <dbReference type="Pfam" id="PF01636"/>
    </source>
</evidence>
<dbReference type="InterPro" id="IPR011009">
    <property type="entry name" value="Kinase-like_dom_sf"/>
</dbReference>
<gene>
    <name evidence="2" type="ORF">KSZ_35790</name>
</gene>
<dbReference type="Proteomes" id="UP000635565">
    <property type="component" value="Unassembled WGS sequence"/>
</dbReference>
<reference evidence="2 3" key="1">
    <citation type="journal article" date="2021" name="Int. J. Syst. Evol. Microbiol.">
        <title>Reticulibacter mediterranei gen. nov., sp. nov., within the new family Reticulibacteraceae fam. nov., and Ktedonospora formicarum gen. nov., sp. nov., Ktedonobacter robiniae sp. nov., Dictyobacter formicarum sp. nov. and Dictyobacter arantiisoli sp. nov., belonging to the class Ktedonobacteria.</title>
        <authorList>
            <person name="Yabe S."/>
            <person name="Zheng Y."/>
            <person name="Wang C.M."/>
            <person name="Sakai Y."/>
            <person name="Abe K."/>
            <person name="Yokota A."/>
            <person name="Donadio S."/>
            <person name="Cavaletti L."/>
            <person name="Monciardini P."/>
        </authorList>
    </citation>
    <scope>NUCLEOTIDE SEQUENCE [LARGE SCALE GENOMIC DNA]</scope>
    <source>
        <strain evidence="2 3">SOSP1-9</strain>
    </source>
</reference>
<protein>
    <recommendedName>
        <fullName evidence="1">Aminoglycoside phosphotransferase domain-containing protein</fullName>
    </recommendedName>
</protein>
<accession>A0ABQ3VIC8</accession>
<dbReference type="Pfam" id="PF01636">
    <property type="entry name" value="APH"/>
    <property type="match status" value="1"/>
</dbReference>
<feature type="domain" description="Aminoglycoside phosphotransferase" evidence="1">
    <location>
        <begin position="6"/>
        <end position="62"/>
    </location>
</feature>